<dbReference type="Proteomes" id="UP000315289">
    <property type="component" value="Unassembled WGS sequence"/>
</dbReference>
<dbReference type="NCBIfam" id="TIGR00291">
    <property type="entry name" value="RNA_SBDS"/>
    <property type="match status" value="1"/>
</dbReference>
<feature type="domain" description="Ribosome maturation protein SDO1/SBDS central" evidence="3">
    <location>
        <begin position="100"/>
        <end position="160"/>
    </location>
</feature>
<dbReference type="InterPro" id="IPR018978">
    <property type="entry name" value="SDO1/SBDS_central"/>
</dbReference>
<dbReference type="InterPro" id="IPR035647">
    <property type="entry name" value="EFG_III/V"/>
</dbReference>
<evidence type="ECO:0000256" key="1">
    <source>
        <dbReference type="ARBA" id="ARBA00007433"/>
    </source>
</evidence>
<dbReference type="PANTHER" id="PTHR10927">
    <property type="entry name" value="RIBOSOME MATURATION PROTEIN SBDS"/>
    <property type="match status" value="1"/>
</dbReference>
<dbReference type="InterPro" id="IPR002140">
    <property type="entry name" value="Sdo1/SBDS"/>
</dbReference>
<evidence type="ECO:0000313" key="6">
    <source>
        <dbReference type="Proteomes" id="UP000315289"/>
    </source>
</evidence>
<dbReference type="InterPro" id="IPR046928">
    <property type="entry name" value="SDO1/SBDS_C"/>
</dbReference>
<evidence type="ECO:0000259" key="4">
    <source>
        <dbReference type="Pfam" id="PF20268"/>
    </source>
</evidence>
<dbReference type="InterPro" id="IPR036786">
    <property type="entry name" value="Ribosome_mat_SBDS_N_sf"/>
</dbReference>
<organism evidence="5 6">
    <name type="scientific">Candidatus Nitrosocosmicus arcticus</name>
    <dbReference type="NCBI Taxonomy" id="2035267"/>
    <lineage>
        <taxon>Archaea</taxon>
        <taxon>Nitrososphaerota</taxon>
        <taxon>Nitrososphaeria</taxon>
        <taxon>Nitrososphaerales</taxon>
        <taxon>Nitrososphaeraceae</taxon>
        <taxon>Candidatus Nitrosocosmicus</taxon>
    </lineage>
</organism>
<comment type="caution">
    <text evidence="5">The sequence shown here is derived from an EMBL/GenBank/DDBJ whole genome shotgun (WGS) entry which is preliminary data.</text>
</comment>
<evidence type="ECO:0000313" key="5">
    <source>
        <dbReference type="EMBL" id="TVP39209.1"/>
    </source>
</evidence>
<gene>
    <name evidence="5" type="ORF">NARC_180020</name>
</gene>
<dbReference type="Gene3D" id="1.10.10.900">
    <property type="entry name" value="SBDS protein C-terminal domain, subdomain 1"/>
    <property type="match status" value="1"/>
</dbReference>
<dbReference type="InterPro" id="IPR037188">
    <property type="entry name" value="Sdo1/SBDS_central_sf"/>
</dbReference>
<dbReference type="InterPro" id="IPR039100">
    <property type="entry name" value="Sdo1/SBDS-like"/>
</dbReference>
<dbReference type="OrthoDB" id="84504at2157"/>
<dbReference type="Pfam" id="PF09377">
    <property type="entry name" value="SBDS_domain_II"/>
    <property type="match status" value="1"/>
</dbReference>
<dbReference type="RefSeq" id="WP_144734260.1">
    <property type="nucleotide sequence ID" value="NZ_ML675592.1"/>
</dbReference>
<feature type="domain" description="Ribosome maturation protein SDO1/SBDS C-terminal" evidence="4">
    <location>
        <begin position="165"/>
        <end position="227"/>
    </location>
</feature>
<evidence type="ECO:0000259" key="2">
    <source>
        <dbReference type="Pfam" id="PF01172"/>
    </source>
</evidence>
<dbReference type="SUPFAM" id="SSF89895">
    <property type="entry name" value="FYSH domain"/>
    <property type="match status" value="1"/>
</dbReference>
<dbReference type="Pfam" id="PF20268">
    <property type="entry name" value="SBDS_C"/>
    <property type="match status" value="1"/>
</dbReference>
<dbReference type="InterPro" id="IPR019783">
    <property type="entry name" value="SDO1/SBDS_N"/>
</dbReference>
<dbReference type="SUPFAM" id="SSF109728">
    <property type="entry name" value="Hypothetical protein AF0491, middle domain"/>
    <property type="match status" value="1"/>
</dbReference>
<dbReference type="Pfam" id="PF01172">
    <property type="entry name" value="SBDS_N"/>
    <property type="match status" value="1"/>
</dbReference>
<dbReference type="GO" id="GO:0042256">
    <property type="term" value="P:cytosolic ribosome assembly"/>
    <property type="evidence" value="ECO:0007669"/>
    <property type="project" value="InterPro"/>
</dbReference>
<dbReference type="Gene3D" id="3.30.70.240">
    <property type="match status" value="1"/>
</dbReference>
<comment type="similarity">
    <text evidence="1">Belongs to the SDO1/SBDS family.</text>
</comment>
<dbReference type="AlphaFoldDB" id="A0A557SRI8"/>
<accession>A0A557SRI8</accession>
<keyword evidence="6" id="KW-1185">Reference proteome</keyword>
<protein>
    <submittedName>
        <fullName evidence="5">Ribosome assembly factor SBDS</fullName>
    </submittedName>
</protein>
<name>A0A557SRI8_9ARCH</name>
<evidence type="ECO:0000259" key="3">
    <source>
        <dbReference type="Pfam" id="PF09377"/>
    </source>
</evidence>
<proteinExistence type="inferred from homology"/>
<dbReference type="SUPFAM" id="SSF54980">
    <property type="entry name" value="EF-G C-terminal domain-like"/>
    <property type="match status" value="1"/>
</dbReference>
<feature type="domain" description="Ribosome maturation protein SDO1/SBDS N-terminal" evidence="2">
    <location>
        <begin position="6"/>
        <end position="92"/>
    </location>
</feature>
<dbReference type="Gene3D" id="3.30.1250.10">
    <property type="entry name" value="Ribosome maturation protein SBDS, N-terminal domain"/>
    <property type="match status" value="1"/>
</dbReference>
<reference evidence="5 6" key="1">
    <citation type="journal article" date="2019" name="Front. Microbiol.">
        <title>Ammonia Oxidation by the Arctic Terrestrial Thaumarchaeote Candidatus Nitrosocosmicus arcticus Is Stimulated by Increasing Temperatures.</title>
        <authorList>
            <person name="Alves R.J.E."/>
            <person name="Kerou M."/>
            <person name="Zappe A."/>
            <person name="Bittner R."/>
            <person name="Abby S.S."/>
            <person name="Schmidt H.A."/>
            <person name="Pfeifer K."/>
            <person name="Schleper C."/>
        </authorList>
    </citation>
    <scope>NUCLEOTIDE SEQUENCE [LARGE SCALE GENOMIC DNA]</scope>
    <source>
        <strain evidence="5 6">Kfb</strain>
    </source>
</reference>
<dbReference type="EMBL" id="VOAH01000018">
    <property type="protein sequence ID" value="TVP39209.1"/>
    <property type="molecule type" value="Genomic_DNA"/>
</dbReference>
<dbReference type="PANTHER" id="PTHR10927:SF4">
    <property type="entry name" value="RIBOSOME MATURATION PROTEIN SDO1 HOMOLOG"/>
    <property type="match status" value="1"/>
</dbReference>
<sequence>MADSKVTIVKLTIGNDRFEILVKPDPALEYKLGKRTDLSSVLVADEIYSDANKGSRVAVDKLNKHFKTSDTNEILKQILLKGELNLTTDQRRKMVEDKRKQVVQYINKNFVDPKTKLPHPVQRIENALEDVRVTIDPFKKAEDQVKSIVESLRKILPLKSEMLQLVILIPSSHSSTSYNYIKSSGVLTSEEWLSDGSLKVNIEINAGMKGNFLERIGSLTKGSAQVKG</sequence>